<dbReference type="SUPFAM" id="SSF52172">
    <property type="entry name" value="CheY-like"/>
    <property type="match status" value="1"/>
</dbReference>
<dbReference type="PROSITE" id="PS50043">
    <property type="entry name" value="HTH_LUXR_2"/>
    <property type="match status" value="1"/>
</dbReference>
<gene>
    <name evidence="6" type="ORF">ACFQ1M_06990</name>
</gene>
<evidence type="ECO:0000256" key="2">
    <source>
        <dbReference type="ARBA" id="ARBA00023125"/>
    </source>
</evidence>
<dbReference type="SMART" id="SM00448">
    <property type="entry name" value="REC"/>
    <property type="match status" value="1"/>
</dbReference>
<evidence type="ECO:0000256" key="3">
    <source>
        <dbReference type="PROSITE-ProRule" id="PRU00169"/>
    </source>
</evidence>
<dbReference type="InterPro" id="IPR001789">
    <property type="entry name" value="Sig_transdc_resp-reg_receiver"/>
</dbReference>
<evidence type="ECO:0000256" key="1">
    <source>
        <dbReference type="ARBA" id="ARBA00022553"/>
    </source>
</evidence>
<accession>A0ABW3CYN7</accession>
<feature type="domain" description="Response regulatory" evidence="5">
    <location>
        <begin position="7"/>
        <end position="123"/>
    </location>
</feature>
<dbReference type="SMART" id="SM00421">
    <property type="entry name" value="HTH_LUXR"/>
    <property type="match status" value="1"/>
</dbReference>
<dbReference type="InterPro" id="IPR058245">
    <property type="entry name" value="NreC/VraR/RcsB-like_REC"/>
</dbReference>
<dbReference type="SUPFAM" id="SSF46894">
    <property type="entry name" value="C-terminal effector domain of the bipartite response regulators"/>
    <property type="match status" value="1"/>
</dbReference>
<dbReference type="Pfam" id="PF00196">
    <property type="entry name" value="GerE"/>
    <property type="match status" value="1"/>
</dbReference>
<keyword evidence="1 3" id="KW-0597">Phosphoprotein</keyword>
<name>A0ABW3CYN7_9FLAO</name>
<keyword evidence="7" id="KW-1185">Reference proteome</keyword>
<evidence type="ECO:0000259" key="5">
    <source>
        <dbReference type="PROSITE" id="PS50110"/>
    </source>
</evidence>
<comment type="caution">
    <text evidence="6">The sequence shown here is derived from an EMBL/GenBank/DDBJ whole genome shotgun (WGS) entry which is preliminary data.</text>
</comment>
<dbReference type="InterPro" id="IPR039420">
    <property type="entry name" value="WalR-like"/>
</dbReference>
<dbReference type="PRINTS" id="PR00038">
    <property type="entry name" value="HTHLUXR"/>
</dbReference>
<dbReference type="CDD" id="cd17535">
    <property type="entry name" value="REC_NarL-like"/>
    <property type="match status" value="1"/>
</dbReference>
<feature type="domain" description="HTH luxR-type" evidence="4">
    <location>
        <begin position="155"/>
        <end position="220"/>
    </location>
</feature>
<evidence type="ECO:0000259" key="4">
    <source>
        <dbReference type="PROSITE" id="PS50043"/>
    </source>
</evidence>
<evidence type="ECO:0000313" key="7">
    <source>
        <dbReference type="Proteomes" id="UP001596978"/>
    </source>
</evidence>
<dbReference type="PROSITE" id="PS50110">
    <property type="entry name" value="RESPONSE_REGULATORY"/>
    <property type="match status" value="1"/>
</dbReference>
<dbReference type="Proteomes" id="UP001596978">
    <property type="component" value="Unassembled WGS sequence"/>
</dbReference>
<dbReference type="EMBL" id="JBHTJH010000004">
    <property type="protein sequence ID" value="MFD0861947.1"/>
    <property type="molecule type" value="Genomic_DNA"/>
</dbReference>
<dbReference type="InterPro" id="IPR011006">
    <property type="entry name" value="CheY-like_superfamily"/>
</dbReference>
<evidence type="ECO:0000313" key="6">
    <source>
        <dbReference type="EMBL" id="MFD0861947.1"/>
    </source>
</evidence>
<keyword evidence="2" id="KW-0238">DNA-binding</keyword>
<dbReference type="InterPro" id="IPR016032">
    <property type="entry name" value="Sig_transdc_resp-reg_C-effctor"/>
</dbReference>
<organism evidence="6 7">
    <name type="scientific">Sungkyunkwania multivorans</name>
    <dbReference type="NCBI Taxonomy" id="1173618"/>
    <lineage>
        <taxon>Bacteria</taxon>
        <taxon>Pseudomonadati</taxon>
        <taxon>Bacteroidota</taxon>
        <taxon>Flavobacteriia</taxon>
        <taxon>Flavobacteriales</taxon>
        <taxon>Flavobacteriaceae</taxon>
        <taxon>Sungkyunkwania</taxon>
    </lineage>
</organism>
<dbReference type="RefSeq" id="WP_386405932.1">
    <property type="nucleotide sequence ID" value="NZ_JBHTJH010000004.1"/>
</dbReference>
<protein>
    <submittedName>
        <fullName evidence="6">Response regulator</fullName>
    </submittedName>
</protein>
<dbReference type="CDD" id="cd06170">
    <property type="entry name" value="LuxR_C_like"/>
    <property type="match status" value="1"/>
</dbReference>
<dbReference type="Gene3D" id="3.40.50.2300">
    <property type="match status" value="1"/>
</dbReference>
<feature type="modified residue" description="4-aspartylphosphate" evidence="3">
    <location>
        <position position="58"/>
    </location>
</feature>
<dbReference type="InterPro" id="IPR000792">
    <property type="entry name" value="Tscrpt_reg_LuxR_C"/>
</dbReference>
<dbReference type="Pfam" id="PF00072">
    <property type="entry name" value="Response_reg"/>
    <property type="match status" value="1"/>
</dbReference>
<sequence length="223" mass="24924">MADSVIKIHLADDHQVLIDGLLAVLKLDPRFQVVGFSLDGVGLLDRIKENEADILIMDINMPETDGIEVLRTFRKEGFPCRVIILSSYEDVKLIREVIKLGADGFLAKNCAGEEISDAIENVYAGKQYFSESIRQRILGSFSGTPINEDRKYASIAEGLESITDRELEILKLIGQEYSGQEISDQLGISKNTVETHRKNLIKKLKVKNSIGLVKMALKYNLIN</sequence>
<dbReference type="PANTHER" id="PTHR43214:SF43">
    <property type="entry name" value="TWO-COMPONENT RESPONSE REGULATOR"/>
    <property type="match status" value="1"/>
</dbReference>
<dbReference type="PANTHER" id="PTHR43214">
    <property type="entry name" value="TWO-COMPONENT RESPONSE REGULATOR"/>
    <property type="match status" value="1"/>
</dbReference>
<proteinExistence type="predicted"/>
<reference evidence="7" key="1">
    <citation type="journal article" date="2019" name="Int. J. Syst. Evol. Microbiol.">
        <title>The Global Catalogue of Microorganisms (GCM) 10K type strain sequencing project: providing services to taxonomists for standard genome sequencing and annotation.</title>
        <authorList>
            <consortium name="The Broad Institute Genomics Platform"/>
            <consortium name="The Broad Institute Genome Sequencing Center for Infectious Disease"/>
            <person name="Wu L."/>
            <person name="Ma J."/>
        </authorList>
    </citation>
    <scope>NUCLEOTIDE SEQUENCE [LARGE SCALE GENOMIC DNA]</scope>
    <source>
        <strain evidence="7">CCUG 62952</strain>
    </source>
</reference>